<evidence type="ECO:0000259" key="4">
    <source>
        <dbReference type="Pfam" id="PF00005"/>
    </source>
</evidence>
<dbReference type="InterPro" id="IPR003439">
    <property type="entry name" value="ABC_transporter-like_ATP-bd"/>
</dbReference>
<dbReference type="SUPFAM" id="SSF52540">
    <property type="entry name" value="P-loop containing nucleoside triphosphate hydrolases"/>
    <property type="match status" value="1"/>
</dbReference>
<evidence type="ECO:0000256" key="3">
    <source>
        <dbReference type="ARBA" id="ARBA00022840"/>
    </source>
</evidence>
<gene>
    <name evidence="5" type="ORF">STRUR_1386</name>
</gene>
<dbReference type="GO" id="GO:0005524">
    <property type="term" value="F:ATP binding"/>
    <property type="evidence" value="ECO:0007669"/>
    <property type="project" value="UniProtKB-KW"/>
</dbReference>
<evidence type="ECO:0000313" key="5">
    <source>
        <dbReference type="EMBL" id="EHJ57499.1"/>
    </source>
</evidence>
<dbReference type="InterPro" id="IPR050763">
    <property type="entry name" value="ABC_transporter_ATP-binding"/>
</dbReference>
<evidence type="ECO:0000256" key="1">
    <source>
        <dbReference type="ARBA" id="ARBA00022448"/>
    </source>
</evidence>
<dbReference type="GO" id="GO:0016887">
    <property type="term" value="F:ATP hydrolysis activity"/>
    <property type="evidence" value="ECO:0007669"/>
    <property type="project" value="InterPro"/>
</dbReference>
<dbReference type="EMBL" id="AEUZ02000001">
    <property type="protein sequence ID" value="EHJ57499.1"/>
    <property type="molecule type" value="Genomic_DNA"/>
</dbReference>
<keyword evidence="1" id="KW-0813">Transport</keyword>
<dbReference type="PANTHER" id="PTHR42711">
    <property type="entry name" value="ABC TRANSPORTER ATP-BINDING PROTEIN"/>
    <property type="match status" value="1"/>
</dbReference>
<dbReference type="STRING" id="764291.STRUR_1386"/>
<organism evidence="5 6">
    <name type="scientific">Streptococcus urinalis 2285-97</name>
    <dbReference type="NCBI Taxonomy" id="764291"/>
    <lineage>
        <taxon>Bacteria</taxon>
        <taxon>Bacillati</taxon>
        <taxon>Bacillota</taxon>
        <taxon>Bacilli</taxon>
        <taxon>Lactobacillales</taxon>
        <taxon>Streptococcaceae</taxon>
        <taxon>Streptococcus</taxon>
    </lineage>
</organism>
<dbReference type="Gene3D" id="3.40.50.300">
    <property type="entry name" value="P-loop containing nucleotide triphosphate hydrolases"/>
    <property type="match status" value="1"/>
</dbReference>
<keyword evidence="3" id="KW-0067">ATP-binding</keyword>
<keyword evidence="2" id="KW-0547">Nucleotide-binding</keyword>
<evidence type="ECO:0000256" key="2">
    <source>
        <dbReference type="ARBA" id="ARBA00022741"/>
    </source>
</evidence>
<comment type="caution">
    <text evidence="5">The sequence shown here is derived from an EMBL/GenBank/DDBJ whole genome shotgun (WGS) entry which is preliminary data.</text>
</comment>
<sequence>MISVEKLTKVVNNQKILNDINFSVKPGDCLAIIGPNGAGKTSLMLSL</sequence>
<reference evidence="5 6" key="1">
    <citation type="journal article" date="2014" name="Int. J. Syst. Evol. Microbiol.">
        <title>Phylogenomics and the dynamic genome evolution of the genus Streptococcus.</title>
        <authorList>
            <consortium name="The Broad Institute Genome Sequencing Platform"/>
            <person name="Richards V.P."/>
            <person name="Palmer S.R."/>
            <person name="Pavinski Bitar P.D."/>
            <person name="Qin X."/>
            <person name="Weinstock G.M."/>
            <person name="Highlander S.K."/>
            <person name="Town C.D."/>
            <person name="Burne R.A."/>
            <person name="Stanhope M.J."/>
        </authorList>
    </citation>
    <scope>NUCLEOTIDE SEQUENCE [LARGE SCALE GENOMIC DNA]</scope>
    <source>
        <strain evidence="5 6">2285-97</strain>
    </source>
</reference>
<name>G5KGZ2_9STRE</name>
<proteinExistence type="predicted"/>
<feature type="domain" description="ABC transporter" evidence="4">
    <location>
        <begin position="17"/>
        <end position="45"/>
    </location>
</feature>
<evidence type="ECO:0000313" key="6">
    <source>
        <dbReference type="Proteomes" id="UP000005388"/>
    </source>
</evidence>
<dbReference type="PANTHER" id="PTHR42711:SF17">
    <property type="entry name" value="ABC TRANSPORTER ATP-BINDING PROTEIN"/>
    <property type="match status" value="1"/>
</dbReference>
<dbReference type="InterPro" id="IPR027417">
    <property type="entry name" value="P-loop_NTPase"/>
</dbReference>
<dbReference type="Proteomes" id="UP000005388">
    <property type="component" value="Unassembled WGS sequence"/>
</dbReference>
<dbReference type="Pfam" id="PF00005">
    <property type="entry name" value="ABC_tran"/>
    <property type="match status" value="1"/>
</dbReference>
<accession>G5KGZ2</accession>
<keyword evidence="6" id="KW-1185">Reference proteome</keyword>
<protein>
    <recommendedName>
        <fullName evidence="4">ABC transporter domain-containing protein</fullName>
    </recommendedName>
</protein>
<dbReference type="AlphaFoldDB" id="G5KGZ2"/>